<dbReference type="InterPro" id="IPR050921">
    <property type="entry name" value="T4SS_GSP_E_ATPase"/>
</dbReference>
<dbReference type="SUPFAM" id="SSF52540">
    <property type="entry name" value="P-loop containing nucleoside triphosphate hydrolases"/>
    <property type="match status" value="1"/>
</dbReference>
<dbReference type="PANTHER" id="PTHR30486:SF16">
    <property type="entry name" value="TWITCHING MOTILITY PROTEIN PILT"/>
    <property type="match status" value="1"/>
</dbReference>
<comment type="caution">
    <text evidence="3">The sequence shown here is derived from an EMBL/GenBank/DDBJ whole genome shotgun (WGS) entry which is preliminary data.</text>
</comment>
<dbReference type="AlphaFoldDB" id="R6IAP6"/>
<comment type="similarity">
    <text evidence="1">Belongs to the GSP E family.</text>
</comment>
<dbReference type="PANTHER" id="PTHR30486">
    <property type="entry name" value="TWITCHING MOTILITY PROTEIN PILT"/>
    <property type="match status" value="1"/>
</dbReference>
<dbReference type="NCBIfam" id="TIGR01420">
    <property type="entry name" value="pilT_fam"/>
    <property type="match status" value="1"/>
</dbReference>
<dbReference type="PROSITE" id="PS00662">
    <property type="entry name" value="T2SP_E"/>
    <property type="match status" value="1"/>
</dbReference>
<sequence length="351" mass="39445">MIKELMRDAFDVNASDIHLTVGLPPMFRVNGVLRQAGEELLRREDTYNMAMELMDDRRRTQFLDNGEADFSYEIENVCRFRVNVFKQSNCVAAALRLISNNIPSFEDLRLPDVISDLAMLPRGLVLVTGPTGSGKSTTLAAVINKINKHRKDHVITLEDPIEYKHNHINSIINQREVGSDTKSFANGLRAALREDPDVILVGEMRDTETIATAITAAETGHLVLATLHTQDAASTVNRIIDVFPEHQQQQIRIQLAGNLQGIVAQQLLMNREQTGRLAAFEILVATPALRNLIREGKTHQIPSYIQTGSKFGMICMDAYLAQLVRQNKIDRSIAEERCYDPLSLERYMHGL</sequence>
<protein>
    <submittedName>
        <fullName evidence="3">Twitching motility protein PilT</fullName>
    </submittedName>
</protein>
<dbReference type="eggNOG" id="COG2805">
    <property type="taxonomic scope" value="Bacteria"/>
</dbReference>
<accession>R6IAP6</accession>
<reference evidence="3" key="1">
    <citation type="submission" date="2012-11" db="EMBL/GenBank/DDBJ databases">
        <title>Dependencies among metagenomic species, viruses, plasmids and units of genetic variation.</title>
        <authorList>
            <person name="Nielsen H.B."/>
            <person name="Almeida M."/>
            <person name="Juncker A.S."/>
            <person name="Rasmussen S."/>
            <person name="Li J."/>
            <person name="Sunagawa S."/>
            <person name="Plichta D."/>
            <person name="Gautier L."/>
            <person name="Le Chatelier E."/>
            <person name="Peletier E."/>
            <person name="Bonde I."/>
            <person name="Nielsen T."/>
            <person name="Manichanh C."/>
            <person name="Arumugam M."/>
            <person name="Batto J."/>
            <person name="Santos M.B.Q.D."/>
            <person name="Blom N."/>
            <person name="Borruel N."/>
            <person name="Burgdorf K.S."/>
            <person name="Boumezbeur F."/>
            <person name="Casellas F."/>
            <person name="Dore J."/>
            <person name="Guarner F."/>
            <person name="Hansen T."/>
            <person name="Hildebrand F."/>
            <person name="Kaas R.S."/>
            <person name="Kennedy S."/>
            <person name="Kristiansen K."/>
            <person name="Kultima J.R."/>
            <person name="Leonard P."/>
            <person name="Levenez F."/>
            <person name="Lund O."/>
            <person name="Moumen B."/>
            <person name="Le Paslier D."/>
            <person name="Pons N."/>
            <person name="Pedersen O."/>
            <person name="Prifti E."/>
            <person name="Qin J."/>
            <person name="Raes J."/>
            <person name="Tap J."/>
            <person name="Tims S."/>
            <person name="Ussery D.W."/>
            <person name="Yamada T."/>
            <person name="MetaHit consortium"/>
            <person name="Renault P."/>
            <person name="Sicheritz-Ponten T."/>
            <person name="Bork P."/>
            <person name="Wang J."/>
            <person name="Brunak S."/>
            <person name="Ehrlich S.D."/>
        </authorList>
    </citation>
    <scope>NUCLEOTIDE SEQUENCE [LARGE SCALE GENOMIC DNA]</scope>
</reference>
<dbReference type="Pfam" id="PF00437">
    <property type="entry name" value="T2SSE"/>
    <property type="match status" value="1"/>
</dbReference>
<dbReference type="InterPro" id="IPR003593">
    <property type="entry name" value="AAA+_ATPase"/>
</dbReference>
<dbReference type="Gene3D" id="3.40.50.300">
    <property type="entry name" value="P-loop containing nucleotide triphosphate hydrolases"/>
    <property type="match status" value="1"/>
</dbReference>
<dbReference type="GO" id="GO:0005524">
    <property type="term" value="F:ATP binding"/>
    <property type="evidence" value="ECO:0007669"/>
    <property type="project" value="InterPro"/>
</dbReference>
<evidence type="ECO:0000313" key="3">
    <source>
        <dbReference type="EMBL" id="CDB46370.1"/>
    </source>
</evidence>
<evidence type="ECO:0000256" key="1">
    <source>
        <dbReference type="ARBA" id="ARBA00006611"/>
    </source>
</evidence>
<dbReference type="InterPro" id="IPR027417">
    <property type="entry name" value="P-loop_NTPase"/>
</dbReference>
<dbReference type="GO" id="GO:0016887">
    <property type="term" value="F:ATP hydrolysis activity"/>
    <property type="evidence" value="ECO:0007669"/>
    <property type="project" value="InterPro"/>
</dbReference>
<dbReference type="InterPro" id="IPR006321">
    <property type="entry name" value="PilT/PilU"/>
</dbReference>
<name>R6IAP6_9FIRM</name>
<feature type="domain" description="Bacterial type II secretion system protein E" evidence="2">
    <location>
        <begin position="192"/>
        <end position="206"/>
    </location>
</feature>
<dbReference type="RefSeq" id="WP_021718326.1">
    <property type="nucleotide sequence ID" value="NZ_CAUAXJ010000007.1"/>
</dbReference>
<dbReference type="EMBL" id="CBDS010000087">
    <property type="protein sequence ID" value="CDB46370.1"/>
    <property type="molecule type" value="Genomic_DNA"/>
</dbReference>
<dbReference type="InterPro" id="IPR001482">
    <property type="entry name" value="T2SS/T4SS_dom"/>
</dbReference>
<dbReference type="HOGENOM" id="CLU_013446_4_0_9"/>
<dbReference type="STRING" id="1262914.BN533_01426"/>
<proteinExistence type="inferred from homology"/>
<gene>
    <name evidence="3" type="ORF">BN533_01426</name>
</gene>
<evidence type="ECO:0000259" key="2">
    <source>
        <dbReference type="PROSITE" id="PS00662"/>
    </source>
</evidence>
<dbReference type="Gene3D" id="3.30.450.90">
    <property type="match status" value="1"/>
</dbReference>
<dbReference type="CDD" id="cd01131">
    <property type="entry name" value="PilT"/>
    <property type="match status" value="1"/>
</dbReference>
<organism evidence="3">
    <name type="scientific">Phascolarctobacterium faecium</name>
    <dbReference type="NCBI Taxonomy" id="33025"/>
    <lineage>
        <taxon>Bacteria</taxon>
        <taxon>Bacillati</taxon>
        <taxon>Bacillota</taxon>
        <taxon>Negativicutes</taxon>
        <taxon>Acidaminococcales</taxon>
        <taxon>Acidaminococcaceae</taxon>
        <taxon>Phascolarctobacterium</taxon>
    </lineage>
</organism>
<dbReference type="SMART" id="SM00382">
    <property type="entry name" value="AAA"/>
    <property type="match status" value="1"/>
</dbReference>